<feature type="domain" description="FLYWCH-type" evidence="4">
    <location>
        <begin position="10"/>
        <end position="67"/>
    </location>
</feature>
<keyword evidence="1" id="KW-0479">Metal-binding</keyword>
<organism evidence="5 6">
    <name type="scientific">Parnassius apollo</name>
    <name type="common">Apollo butterfly</name>
    <name type="synonym">Papilio apollo</name>
    <dbReference type="NCBI Taxonomy" id="110799"/>
    <lineage>
        <taxon>Eukaryota</taxon>
        <taxon>Metazoa</taxon>
        <taxon>Ecdysozoa</taxon>
        <taxon>Arthropoda</taxon>
        <taxon>Hexapoda</taxon>
        <taxon>Insecta</taxon>
        <taxon>Pterygota</taxon>
        <taxon>Neoptera</taxon>
        <taxon>Endopterygota</taxon>
        <taxon>Lepidoptera</taxon>
        <taxon>Glossata</taxon>
        <taxon>Ditrysia</taxon>
        <taxon>Papilionoidea</taxon>
        <taxon>Papilionidae</taxon>
        <taxon>Parnassiinae</taxon>
        <taxon>Parnassini</taxon>
        <taxon>Parnassius</taxon>
        <taxon>Parnassius</taxon>
    </lineage>
</organism>
<keyword evidence="3" id="KW-0862">Zinc</keyword>
<evidence type="ECO:0000313" key="5">
    <source>
        <dbReference type="EMBL" id="CAG4934008.1"/>
    </source>
</evidence>
<dbReference type="Pfam" id="PF04500">
    <property type="entry name" value="FLYWCH"/>
    <property type="match status" value="2"/>
</dbReference>
<reference evidence="5" key="1">
    <citation type="submission" date="2021-04" db="EMBL/GenBank/DDBJ databases">
        <authorList>
            <person name="Tunstrom K."/>
        </authorList>
    </citation>
    <scope>NUCLEOTIDE SEQUENCE</scope>
</reference>
<accession>A0A8S3W0V7</accession>
<dbReference type="InterPro" id="IPR007588">
    <property type="entry name" value="Znf_FLYWCH"/>
</dbReference>
<proteinExistence type="predicted"/>
<sequence>MNEPVLIKGNKKGTYTLLYKNFLYTRSTKSKKGIVWKCTAKKAEDCKASITTDDNLSVVVSKGAHSHKQPDVDTKPKHSIIKHRLLCQNAGHRCYYIVSTLTGSTMSPVTRYAGIARQTDGSTAKRKSTLIWTITLLRKVTVVTAIDGATLLMLNGHSYSNPSPMTGGERWYCSGRARWKCNVCLHVNDDYELVCISNEHAHSPPVYEKTDDGLYVEILK</sequence>
<dbReference type="EMBL" id="CAJQZP010000031">
    <property type="protein sequence ID" value="CAG4934008.1"/>
    <property type="molecule type" value="Genomic_DNA"/>
</dbReference>
<evidence type="ECO:0000259" key="4">
    <source>
        <dbReference type="Pfam" id="PF04500"/>
    </source>
</evidence>
<gene>
    <name evidence="5" type="ORF">PAPOLLO_LOCUS759</name>
</gene>
<keyword evidence="2" id="KW-0863">Zinc-finger</keyword>
<evidence type="ECO:0000256" key="1">
    <source>
        <dbReference type="ARBA" id="ARBA00022723"/>
    </source>
</evidence>
<dbReference type="Proteomes" id="UP000691718">
    <property type="component" value="Unassembled WGS sequence"/>
</dbReference>
<dbReference type="AlphaFoldDB" id="A0A8S3W0V7"/>
<evidence type="ECO:0000256" key="3">
    <source>
        <dbReference type="ARBA" id="ARBA00022833"/>
    </source>
</evidence>
<evidence type="ECO:0000313" key="6">
    <source>
        <dbReference type="Proteomes" id="UP000691718"/>
    </source>
</evidence>
<dbReference type="OrthoDB" id="7471479at2759"/>
<comment type="caution">
    <text evidence="5">The sequence shown here is derived from an EMBL/GenBank/DDBJ whole genome shotgun (WGS) entry which is preliminary data.</text>
</comment>
<evidence type="ECO:0000256" key="2">
    <source>
        <dbReference type="ARBA" id="ARBA00022771"/>
    </source>
</evidence>
<feature type="domain" description="FLYWCH-type" evidence="4">
    <location>
        <begin position="147"/>
        <end position="202"/>
    </location>
</feature>
<protein>
    <submittedName>
        <fullName evidence="5">(apollo) hypothetical protein</fullName>
    </submittedName>
</protein>
<keyword evidence="6" id="KW-1185">Reference proteome</keyword>
<name>A0A8S3W0V7_PARAO</name>
<dbReference type="GO" id="GO:0008270">
    <property type="term" value="F:zinc ion binding"/>
    <property type="evidence" value="ECO:0007669"/>
    <property type="project" value="UniProtKB-KW"/>
</dbReference>